<dbReference type="Pfam" id="PF14464">
    <property type="entry name" value="Prok-JAB"/>
    <property type="match status" value="1"/>
</dbReference>
<dbReference type="EMBL" id="UINC01187082">
    <property type="protein sequence ID" value="SVD99614.1"/>
    <property type="molecule type" value="Genomic_DNA"/>
</dbReference>
<dbReference type="InterPro" id="IPR037518">
    <property type="entry name" value="MPN"/>
</dbReference>
<name>A0A382ZVS9_9ZZZZ</name>
<feature type="non-terminal residue" evidence="7">
    <location>
        <position position="106"/>
    </location>
</feature>
<evidence type="ECO:0000313" key="7">
    <source>
        <dbReference type="EMBL" id="SVD99614.1"/>
    </source>
</evidence>
<evidence type="ECO:0000259" key="6">
    <source>
        <dbReference type="PROSITE" id="PS50249"/>
    </source>
</evidence>
<keyword evidence="2" id="KW-0479">Metal-binding</keyword>
<dbReference type="InterPro" id="IPR051929">
    <property type="entry name" value="VirAsm_ModProt"/>
</dbReference>
<dbReference type="GO" id="GO:0006508">
    <property type="term" value="P:proteolysis"/>
    <property type="evidence" value="ECO:0007669"/>
    <property type="project" value="UniProtKB-KW"/>
</dbReference>
<dbReference type="PANTHER" id="PTHR34858">
    <property type="entry name" value="CYSO-CYSTEINE PEPTIDASE"/>
    <property type="match status" value="1"/>
</dbReference>
<dbReference type="CDD" id="cd08070">
    <property type="entry name" value="MPN_like"/>
    <property type="match status" value="1"/>
</dbReference>
<evidence type="ECO:0000256" key="5">
    <source>
        <dbReference type="ARBA" id="ARBA00023049"/>
    </source>
</evidence>
<reference evidence="7" key="1">
    <citation type="submission" date="2018-05" db="EMBL/GenBank/DDBJ databases">
        <authorList>
            <person name="Lanie J.A."/>
            <person name="Ng W.-L."/>
            <person name="Kazmierczak K.M."/>
            <person name="Andrzejewski T.M."/>
            <person name="Davidsen T.M."/>
            <person name="Wayne K.J."/>
            <person name="Tettelin H."/>
            <person name="Glass J.I."/>
            <person name="Rusch D."/>
            <person name="Podicherti R."/>
            <person name="Tsui H.-C.T."/>
            <person name="Winkler M.E."/>
        </authorList>
    </citation>
    <scope>NUCLEOTIDE SEQUENCE</scope>
</reference>
<dbReference type="InterPro" id="IPR028090">
    <property type="entry name" value="JAB_dom_prok"/>
</dbReference>
<evidence type="ECO:0000256" key="3">
    <source>
        <dbReference type="ARBA" id="ARBA00022801"/>
    </source>
</evidence>
<dbReference type="GO" id="GO:0008270">
    <property type="term" value="F:zinc ion binding"/>
    <property type="evidence" value="ECO:0007669"/>
    <property type="project" value="TreeGrafter"/>
</dbReference>
<keyword evidence="1" id="KW-0645">Protease</keyword>
<gene>
    <name evidence="7" type="ORF">METZ01_LOCUS452468</name>
</gene>
<evidence type="ECO:0000256" key="2">
    <source>
        <dbReference type="ARBA" id="ARBA00022723"/>
    </source>
</evidence>
<dbReference type="AlphaFoldDB" id="A0A382ZVS9"/>
<proteinExistence type="predicted"/>
<dbReference type="Gene3D" id="3.40.140.10">
    <property type="entry name" value="Cytidine Deaminase, domain 2"/>
    <property type="match status" value="1"/>
</dbReference>
<sequence>MAVRMLNLDEKYARDMVDHALAEDPNECCGILAGKNCEVDKIYRMVNTESSPYRYNLDPQEQIQVDRDISDTGRKMMAIYHSHTHSEAYPSTTDIRLANPWYMDIV</sequence>
<dbReference type="GO" id="GO:0008235">
    <property type="term" value="F:metalloexopeptidase activity"/>
    <property type="evidence" value="ECO:0007669"/>
    <property type="project" value="TreeGrafter"/>
</dbReference>
<evidence type="ECO:0000256" key="1">
    <source>
        <dbReference type="ARBA" id="ARBA00022670"/>
    </source>
</evidence>
<protein>
    <recommendedName>
        <fullName evidence="6">MPN domain-containing protein</fullName>
    </recommendedName>
</protein>
<dbReference type="PANTHER" id="PTHR34858:SF1">
    <property type="entry name" value="CYSO-CYSTEINE PEPTIDASE"/>
    <property type="match status" value="1"/>
</dbReference>
<evidence type="ECO:0000256" key="4">
    <source>
        <dbReference type="ARBA" id="ARBA00022833"/>
    </source>
</evidence>
<keyword evidence="4" id="KW-0862">Zinc</keyword>
<keyword evidence="5" id="KW-0482">Metalloprotease</keyword>
<dbReference type="SUPFAM" id="SSF102712">
    <property type="entry name" value="JAB1/MPN domain"/>
    <property type="match status" value="1"/>
</dbReference>
<dbReference type="PROSITE" id="PS50249">
    <property type="entry name" value="MPN"/>
    <property type="match status" value="1"/>
</dbReference>
<accession>A0A382ZVS9</accession>
<feature type="domain" description="MPN" evidence="6">
    <location>
        <begin position="6"/>
        <end position="106"/>
    </location>
</feature>
<organism evidence="7">
    <name type="scientific">marine metagenome</name>
    <dbReference type="NCBI Taxonomy" id="408172"/>
    <lineage>
        <taxon>unclassified sequences</taxon>
        <taxon>metagenomes</taxon>
        <taxon>ecological metagenomes</taxon>
    </lineage>
</organism>
<keyword evidence="3" id="KW-0378">Hydrolase</keyword>